<accession>A0A285IP30</accession>
<name>A0A285IP30_9ACTN</name>
<dbReference type="RefSeq" id="WP_097322220.1">
    <property type="nucleotide sequence ID" value="NZ_OBDY01000010.1"/>
</dbReference>
<evidence type="ECO:0000313" key="2">
    <source>
        <dbReference type="EMBL" id="SNY49759.1"/>
    </source>
</evidence>
<protein>
    <submittedName>
        <fullName evidence="2">Uncharacterized protein</fullName>
    </submittedName>
</protein>
<organism evidence="2 3">
    <name type="scientific">Paractinoplanes atraurantiacus</name>
    <dbReference type="NCBI Taxonomy" id="1036182"/>
    <lineage>
        <taxon>Bacteria</taxon>
        <taxon>Bacillati</taxon>
        <taxon>Actinomycetota</taxon>
        <taxon>Actinomycetes</taxon>
        <taxon>Micromonosporales</taxon>
        <taxon>Micromonosporaceae</taxon>
        <taxon>Paractinoplanes</taxon>
    </lineage>
</organism>
<proteinExistence type="predicted"/>
<dbReference type="Proteomes" id="UP000219612">
    <property type="component" value="Unassembled WGS sequence"/>
</dbReference>
<feature type="signal peptide" evidence="1">
    <location>
        <begin position="1"/>
        <end position="25"/>
    </location>
</feature>
<evidence type="ECO:0000256" key="1">
    <source>
        <dbReference type="SAM" id="SignalP"/>
    </source>
</evidence>
<dbReference type="EMBL" id="OBDY01000010">
    <property type="protein sequence ID" value="SNY49759.1"/>
    <property type="molecule type" value="Genomic_DNA"/>
</dbReference>
<dbReference type="AlphaFoldDB" id="A0A285IP30"/>
<sequence length="94" mass="9948">MRIRSAFALAAGAAAVLAFSAPAQATVNIGNVDITVTDIASGNSYYLFQNVSVLQAAQICQVNVDVITATLLRGDSAKCSNKTNNHQQAWIKKH</sequence>
<feature type="chain" id="PRO_5013352360" evidence="1">
    <location>
        <begin position="26"/>
        <end position="94"/>
    </location>
</feature>
<gene>
    <name evidence="2" type="ORF">SAMN05421748_110118</name>
</gene>
<dbReference type="OrthoDB" id="9951678at2"/>
<reference evidence="2 3" key="1">
    <citation type="submission" date="2017-09" db="EMBL/GenBank/DDBJ databases">
        <authorList>
            <person name="Ehlers B."/>
            <person name="Leendertz F.H."/>
        </authorList>
    </citation>
    <scope>NUCLEOTIDE SEQUENCE [LARGE SCALE GENOMIC DNA]</scope>
    <source>
        <strain evidence="2 3">CGMCC 4.6857</strain>
    </source>
</reference>
<keyword evidence="3" id="KW-1185">Reference proteome</keyword>
<keyword evidence="1" id="KW-0732">Signal</keyword>
<evidence type="ECO:0000313" key="3">
    <source>
        <dbReference type="Proteomes" id="UP000219612"/>
    </source>
</evidence>